<dbReference type="EMBL" id="KQ964249">
    <property type="protein sequence ID" value="KXJ92407.1"/>
    <property type="molecule type" value="Genomic_DNA"/>
</dbReference>
<dbReference type="Proteomes" id="UP000070501">
    <property type="component" value="Unassembled WGS sequence"/>
</dbReference>
<protein>
    <submittedName>
        <fullName evidence="2">Uncharacterized protein</fullName>
    </submittedName>
</protein>
<proteinExistence type="predicted"/>
<evidence type="ECO:0000256" key="1">
    <source>
        <dbReference type="SAM" id="MobiDB-lite"/>
    </source>
</evidence>
<keyword evidence="3" id="KW-1185">Reference proteome</keyword>
<name>A0A136J5F6_9PEZI</name>
<dbReference type="InParanoid" id="A0A136J5F6"/>
<organism evidence="2 3">
    <name type="scientific">Microdochium bolleyi</name>
    <dbReference type="NCBI Taxonomy" id="196109"/>
    <lineage>
        <taxon>Eukaryota</taxon>
        <taxon>Fungi</taxon>
        <taxon>Dikarya</taxon>
        <taxon>Ascomycota</taxon>
        <taxon>Pezizomycotina</taxon>
        <taxon>Sordariomycetes</taxon>
        <taxon>Xylariomycetidae</taxon>
        <taxon>Xylariales</taxon>
        <taxon>Microdochiaceae</taxon>
        <taxon>Microdochium</taxon>
    </lineage>
</organism>
<sequence length="154" mass="16904">MGPRVVQARPGFSRSNHGAGPLDETWEKARLCDGAGRQLPSKAVGPCMIRKVGRLLGHQAPPPVGRTFGALSLKSKARRQVGLVCPCRGCFSWLANSPSWYRGVFISATWLLYPNVKQPPSDRFPVLTLLQATVPHVPLGWEKRNGSRAKDPHM</sequence>
<gene>
    <name evidence="2" type="ORF">Micbo1qcDRAFT_175361</name>
</gene>
<evidence type="ECO:0000313" key="2">
    <source>
        <dbReference type="EMBL" id="KXJ92407.1"/>
    </source>
</evidence>
<dbReference type="AlphaFoldDB" id="A0A136J5F6"/>
<accession>A0A136J5F6</accession>
<feature type="region of interest" description="Disordered" evidence="1">
    <location>
        <begin position="1"/>
        <end position="21"/>
    </location>
</feature>
<reference evidence="3" key="1">
    <citation type="submission" date="2016-02" db="EMBL/GenBank/DDBJ databases">
        <title>Draft genome sequence of Microdochium bolleyi, a fungal endophyte of beachgrass.</title>
        <authorList>
            <consortium name="DOE Joint Genome Institute"/>
            <person name="David A.S."/>
            <person name="May G."/>
            <person name="Haridas S."/>
            <person name="Lim J."/>
            <person name="Wang M."/>
            <person name="Labutti K."/>
            <person name="Lipzen A."/>
            <person name="Barry K."/>
            <person name="Grigoriev I.V."/>
        </authorList>
    </citation>
    <scope>NUCLEOTIDE SEQUENCE [LARGE SCALE GENOMIC DNA]</scope>
    <source>
        <strain evidence="3">J235TASD1</strain>
    </source>
</reference>
<evidence type="ECO:0000313" key="3">
    <source>
        <dbReference type="Proteomes" id="UP000070501"/>
    </source>
</evidence>